<dbReference type="InterPro" id="IPR009000">
    <property type="entry name" value="Transl_B-barrel_sf"/>
</dbReference>
<evidence type="ECO:0000256" key="12">
    <source>
        <dbReference type="HAMAP-Rule" id="MF_00036"/>
    </source>
</evidence>
<feature type="binding site" evidence="12">
    <location>
        <position position="594"/>
    </location>
    <ligand>
        <name>Zn(2+)</name>
        <dbReference type="ChEBI" id="CHEBI:29105"/>
    </ligand>
</feature>
<evidence type="ECO:0000256" key="5">
    <source>
        <dbReference type="ARBA" id="ARBA00022723"/>
    </source>
</evidence>
<feature type="binding site" evidence="12">
    <location>
        <position position="702"/>
    </location>
    <ligand>
        <name>Zn(2+)</name>
        <dbReference type="ChEBI" id="CHEBI:29105"/>
    </ligand>
</feature>
<organism evidence="14 15">
    <name type="scientific">Candidatus Acidifodinimicrobium mancum</name>
    <dbReference type="NCBI Taxonomy" id="2898728"/>
    <lineage>
        <taxon>Archaea</taxon>
        <taxon>Candidatus Parvarchaeota</taxon>
        <taxon>Candidatus Acidifodinimicrobiaceae</taxon>
        <taxon>Candidatus Acidifodinimicrobium</taxon>
    </lineage>
</organism>
<dbReference type="InterPro" id="IPR018165">
    <property type="entry name" value="Ala-tRNA-synth_IIc_core"/>
</dbReference>
<dbReference type="GO" id="GO:0002161">
    <property type="term" value="F:aminoacyl-tRNA deacylase activity"/>
    <property type="evidence" value="ECO:0007669"/>
    <property type="project" value="UniProtKB-ARBA"/>
</dbReference>
<dbReference type="Gene3D" id="3.30.930.10">
    <property type="entry name" value="Bira Bifunctional Protein, Domain 2"/>
    <property type="match status" value="1"/>
</dbReference>
<keyword evidence="6 12" id="KW-0547">Nucleotide-binding</keyword>
<gene>
    <name evidence="12 14" type="primary">alaS</name>
    <name evidence="14" type="ORF">IHE51_01545</name>
</gene>
<dbReference type="Gene3D" id="3.30.54.20">
    <property type="match status" value="1"/>
</dbReference>
<evidence type="ECO:0000259" key="13">
    <source>
        <dbReference type="PROSITE" id="PS50860"/>
    </source>
</evidence>
<feature type="domain" description="Alanyl-transfer RNA synthetases family profile" evidence="13">
    <location>
        <begin position="74"/>
        <end position="741"/>
    </location>
</feature>
<dbReference type="InterPro" id="IPR018162">
    <property type="entry name" value="Ala-tRNA-ligase_IIc_anticod-bd"/>
</dbReference>
<comment type="function">
    <text evidence="12">Catalyzes the attachment of alanine to tRNA(Ala) in a two-step reaction: alanine is first activated by ATP to form Ala-AMP and then transferred to the acceptor end of tRNA(Ala). Also edits incorrectly charged Ser-tRNA(Ala) and Gly-tRNA(Ala) via its editing domain.</text>
</comment>
<evidence type="ECO:0000256" key="1">
    <source>
        <dbReference type="ARBA" id="ARBA00008226"/>
    </source>
</evidence>
<dbReference type="GO" id="GO:0004813">
    <property type="term" value="F:alanine-tRNA ligase activity"/>
    <property type="evidence" value="ECO:0007669"/>
    <property type="project" value="UniProtKB-UniRule"/>
</dbReference>
<evidence type="ECO:0000313" key="14">
    <source>
        <dbReference type="EMBL" id="MBE5728522.1"/>
    </source>
</evidence>
<dbReference type="PANTHER" id="PTHR11777">
    <property type="entry name" value="ALANYL-TRNA SYNTHETASE"/>
    <property type="match status" value="1"/>
</dbReference>
<accession>A0A8T3URG5</accession>
<dbReference type="HAMAP" id="MF_00036_A">
    <property type="entry name" value="Ala_tRNA_synth_A"/>
    <property type="match status" value="1"/>
</dbReference>
<dbReference type="GO" id="GO:0005524">
    <property type="term" value="F:ATP binding"/>
    <property type="evidence" value="ECO:0007669"/>
    <property type="project" value="UniProtKB-UniRule"/>
</dbReference>
<evidence type="ECO:0000256" key="4">
    <source>
        <dbReference type="ARBA" id="ARBA00022598"/>
    </source>
</evidence>
<sequence length="866" mass="99281">MEKEEVRAMIQKRMESNPDSLFPVSSLKELGFKRYKCKVCGKMFWSSVERDVCGDVDCTGEYTFLSKPLTNTKLSYKEVWDRFSAIFQGFGHTEIKRYPVVARWRDDIYFVEAAIDDFAPYVIAGAVDPPANPLVVPQICLRFNDIENVGLSGRHLTSFIMAEEAAFNTNEKKTYFDKEAIVYIYKWLTEGLGLKRDDITFIEDVWIGAGYAGNCLEYFAGGLELGNQVYMRYLIEENGLKEMDTKTVDMGGGLERWAWVSQRTPTIYEATFERVVNFIEEKVGVKYDKDILGGIYDHLGRIEVDRKNIDATLEEIAKKLKIDSGEVKKIVSDMQAIYSIADHTRTVLVSVHDGALPSNVGGGYNLRTLIRRSLGFIKKKNWELDLNEVIEKHMEEFGSWFTELRDYDIRDIINKEIERYGEFERRNYMLINQIIERGKIDEKEADTYYKSYGISLSDIALQAEMAGKAIVMPHDLLENNTVKKSTPNVSKRYDITGLDRTIELFYDSSLTKATARVVKKIDETHVILDRTIFYPERGGQKADHGYINGVKVLDAQEYDRVIIHSLEKKIDAKEGEDVKMEVDTERREILRRHHTATHIINQSCRRVLGGFVYQNGTEKDVDKVHIDITYYDRLSDEQVDKIEDLANETVAKNMEISTEILSKTDAEKRYGMSIYQGGAIPSAKLRIVRIDDFDTQACGGLHCERTGDVGVIKIVKTERIQDGVVRIWFLAYKPAIAYIRKLKNTVDSLRTLWGVGEDEVYKTAERIFSDFKHYKSNYEKSESERLKLILLTNKSKGYSSFKTTLQNVGQVIAIVKDAAKEKSDLKAIVYMERNAVAFPSHSDAKSELERKYKKVIDKEGFLIAYG</sequence>
<feature type="binding site" evidence="12">
    <location>
        <position position="698"/>
    </location>
    <ligand>
        <name>Zn(2+)</name>
        <dbReference type="ChEBI" id="CHEBI:29105"/>
    </ligand>
</feature>
<dbReference type="InterPro" id="IPR022429">
    <property type="entry name" value="Ala-tRNA_lgiase_arc"/>
</dbReference>
<keyword evidence="2 12" id="KW-0963">Cytoplasm</keyword>
<keyword evidence="10 12" id="KW-0648">Protein biosynthesis</keyword>
<dbReference type="EMBL" id="JADFAR010000019">
    <property type="protein sequence ID" value="MBE5728522.1"/>
    <property type="molecule type" value="Genomic_DNA"/>
</dbReference>
<comment type="similarity">
    <text evidence="1 12">Belongs to the class-II aminoacyl-tRNA synthetase family.</text>
</comment>
<dbReference type="Gene3D" id="3.30.980.10">
    <property type="entry name" value="Threonyl-trna Synthetase, Chain A, domain 2"/>
    <property type="match status" value="1"/>
</dbReference>
<evidence type="ECO:0000256" key="11">
    <source>
        <dbReference type="ARBA" id="ARBA00023146"/>
    </source>
</evidence>
<dbReference type="Pfam" id="PF01411">
    <property type="entry name" value="tRNA-synt_2c"/>
    <property type="match status" value="1"/>
</dbReference>
<dbReference type="InterPro" id="IPR045864">
    <property type="entry name" value="aa-tRNA-synth_II/BPL/LPL"/>
</dbReference>
<evidence type="ECO:0000256" key="10">
    <source>
        <dbReference type="ARBA" id="ARBA00022917"/>
    </source>
</evidence>
<keyword evidence="3 12" id="KW-0820">tRNA-binding</keyword>
<dbReference type="Gene3D" id="2.40.30.130">
    <property type="match status" value="1"/>
</dbReference>
<dbReference type="GO" id="GO:0005737">
    <property type="term" value="C:cytoplasm"/>
    <property type="evidence" value="ECO:0007669"/>
    <property type="project" value="UniProtKB-SubCell"/>
</dbReference>
<keyword evidence="4 12" id="KW-0436">Ligase</keyword>
<evidence type="ECO:0000256" key="9">
    <source>
        <dbReference type="ARBA" id="ARBA00022884"/>
    </source>
</evidence>
<protein>
    <recommendedName>
        <fullName evidence="12">Alanine--tRNA ligase</fullName>
        <ecNumber evidence="12">6.1.1.7</ecNumber>
    </recommendedName>
    <alternativeName>
        <fullName evidence="12">Alanyl-tRNA synthetase</fullName>
        <shortName evidence="12">AlaRS</shortName>
    </alternativeName>
</protein>
<keyword evidence="9 12" id="KW-0694">RNA-binding</keyword>
<keyword evidence="11 12" id="KW-0030">Aminoacyl-tRNA synthetase</keyword>
<dbReference type="AlphaFoldDB" id="A0A8T3URG5"/>
<comment type="domain">
    <text evidence="12">Consists of three domains; the N-terminal catalytic domain, the editing domain and the C-terminal C-Ala domain. The editing domain removes incorrectly charged amino acids, while the C-Ala domain, along with tRNA(Ala), serves as a bridge to cooperatively bring together the editing and aminoacylation centers thus stimulating deacylation of misacylated tRNAs.</text>
</comment>
<dbReference type="InterPro" id="IPR018163">
    <property type="entry name" value="Thr/Ala-tRNA-synth_IIc_edit"/>
</dbReference>
<dbReference type="Proteomes" id="UP000718571">
    <property type="component" value="Unassembled WGS sequence"/>
</dbReference>
<keyword evidence="8 12" id="KW-0067">ATP-binding</keyword>
<dbReference type="SUPFAM" id="SSF101353">
    <property type="entry name" value="Putative anticodon-binding domain of alanyl-tRNA synthetase (AlaRS)"/>
    <property type="match status" value="1"/>
</dbReference>
<dbReference type="FunFam" id="3.30.980.10:FF:000004">
    <property type="entry name" value="Alanine--tRNA ligase, cytoplasmic"/>
    <property type="match status" value="1"/>
</dbReference>
<dbReference type="EC" id="6.1.1.7" evidence="12"/>
<feature type="binding site" evidence="12">
    <location>
        <position position="598"/>
    </location>
    <ligand>
        <name>Zn(2+)</name>
        <dbReference type="ChEBI" id="CHEBI:29105"/>
    </ligand>
</feature>
<comment type="caution">
    <text evidence="14">The sequence shown here is derived from an EMBL/GenBank/DDBJ whole genome shotgun (WGS) entry which is preliminary data.</text>
</comment>
<dbReference type="SUPFAM" id="SSF50447">
    <property type="entry name" value="Translation proteins"/>
    <property type="match status" value="1"/>
</dbReference>
<evidence type="ECO:0000256" key="7">
    <source>
        <dbReference type="ARBA" id="ARBA00022833"/>
    </source>
</evidence>
<dbReference type="InterPro" id="IPR002318">
    <property type="entry name" value="Ala-tRNA-lgiase_IIc"/>
</dbReference>
<keyword evidence="5 12" id="KW-0479">Metal-binding</keyword>
<dbReference type="GO" id="GO:0000049">
    <property type="term" value="F:tRNA binding"/>
    <property type="evidence" value="ECO:0007669"/>
    <property type="project" value="UniProtKB-KW"/>
</dbReference>
<evidence type="ECO:0000313" key="15">
    <source>
        <dbReference type="Proteomes" id="UP000718571"/>
    </source>
</evidence>
<comment type="catalytic activity">
    <reaction evidence="12">
        <text>tRNA(Ala) + L-alanine + ATP = L-alanyl-tRNA(Ala) + AMP + diphosphate</text>
        <dbReference type="Rhea" id="RHEA:12540"/>
        <dbReference type="Rhea" id="RHEA-COMP:9657"/>
        <dbReference type="Rhea" id="RHEA-COMP:9923"/>
        <dbReference type="ChEBI" id="CHEBI:30616"/>
        <dbReference type="ChEBI" id="CHEBI:33019"/>
        <dbReference type="ChEBI" id="CHEBI:57972"/>
        <dbReference type="ChEBI" id="CHEBI:78442"/>
        <dbReference type="ChEBI" id="CHEBI:78497"/>
        <dbReference type="ChEBI" id="CHEBI:456215"/>
        <dbReference type="EC" id="6.1.1.7"/>
    </reaction>
</comment>
<dbReference type="SUPFAM" id="SSF55186">
    <property type="entry name" value="ThrRS/AlaRS common domain"/>
    <property type="match status" value="1"/>
</dbReference>
<dbReference type="PROSITE" id="PS50860">
    <property type="entry name" value="AA_TRNA_LIGASE_II_ALA"/>
    <property type="match status" value="1"/>
</dbReference>
<dbReference type="PRINTS" id="PR00980">
    <property type="entry name" value="TRNASYNTHALA"/>
</dbReference>
<dbReference type="SUPFAM" id="SSF55681">
    <property type="entry name" value="Class II aaRS and biotin synthetases"/>
    <property type="match status" value="1"/>
</dbReference>
<dbReference type="GO" id="GO:0008270">
    <property type="term" value="F:zinc ion binding"/>
    <property type="evidence" value="ECO:0007669"/>
    <property type="project" value="UniProtKB-UniRule"/>
</dbReference>
<comment type="subcellular location">
    <subcellularLocation>
        <location evidence="12">Cytoplasm</location>
    </subcellularLocation>
</comment>
<dbReference type="FunFam" id="3.30.54.20:FF:000004">
    <property type="entry name" value="Alanine--tRNA ligase"/>
    <property type="match status" value="1"/>
</dbReference>
<dbReference type="InterPro" id="IPR050058">
    <property type="entry name" value="Ala-tRNA_ligase"/>
</dbReference>
<evidence type="ECO:0000256" key="3">
    <source>
        <dbReference type="ARBA" id="ARBA00022555"/>
    </source>
</evidence>
<dbReference type="NCBIfam" id="TIGR03683">
    <property type="entry name" value="A-tRNA_syn_arch"/>
    <property type="match status" value="1"/>
</dbReference>
<dbReference type="GO" id="GO:0006419">
    <property type="term" value="P:alanyl-tRNA aminoacylation"/>
    <property type="evidence" value="ECO:0007669"/>
    <property type="project" value="UniProtKB-UniRule"/>
</dbReference>
<dbReference type="Pfam" id="PF07973">
    <property type="entry name" value="tRNA_SAD"/>
    <property type="match status" value="1"/>
</dbReference>
<dbReference type="InterPro" id="IPR012947">
    <property type="entry name" value="tRNA_SAD"/>
</dbReference>
<evidence type="ECO:0000256" key="8">
    <source>
        <dbReference type="ARBA" id="ARBA00022840"/>
    </source>
</evidence>
<evidence type="ECO:0000256" key="6">
    <source>
        <dbReference type="ARBA" id="ARBA00022741"/>
    </source>
</evidence>
<reference evidence="14 15" key="1">
    <citation type="submission" date="2020-09" db="EMBL/GenBank/DDBJ databases">
        <title>Genomic characterization of a novel Parvarchaeota family in acid mine drainage sediments.</title>
        <authorList>
            <person name="Luo Z.-H."/>
        </authorList>
    </citation>
    <scope>NUCLEOTIDE SEQUENCE [LARGE SCALE GENOMIC DNA]</scope>
    <source>
        <strain evidence="14">MAS1_bins.189</strain>
    </source>
</reference>
<dbReference type="InterPro" id="IPR018164">
    <property type="entry name" value="Ala-tRNA-synth_IIc_N"/>
</dbReference>
<comment type="cofactor">
    <cofactor evidence="12">
        <name>Zn(2+)</name>
        <dbReference type="ChEBI" id="CHEBI:29105"/>
    </cofactor>
    <text evidence="12">Binds 1 zinc ion per subunit.</text>
</comment>
<dbReference type="NCBIfam" id="TIGR00344">
    <property type="entry name" value="alaS"/>
    <property type="match status" value="1"/>
</dbReference>
<name>A0A8T3URG5_9ARCH</name>
<evidence type="ECO:0000256" key="2">
    <source>
        <dbReference type="ARBA" id="ARBA00022490"/>
    </source>
</evidence>
<keyword evidence="7 12" id="KW-0862">Zinc</keyword>
<dbReference type="SMART" id="SM00863">
    <property type="entry name" value="tRNA_SAD"/>
    <property type="match status" value="1"/>
</dbReference>
<dbReference type="PANTHER" id="PTHR11777:SF9">
    <property type="entry name" value="ALANINE--TRNA LIGASE, CYTOPLASMIC"/>
    <property type="match status" value="1"/>
</dbReference>
<proteinExistence type="inferred from homology"/>